<feature type="compositionally biased region" description="Basic and acidic residues" evidence="1">
    <location>
        <begin position="89"/>
        <end position="100"/>
    </location>
</feature>
<feature type="region of interest" description="Disordered" evidence="1">
    <location>
        <begin position="435"/>
        <end position="518"/>
    </location>
</feature>
<organism evidence="3 4">
    <name type="scientific">Athelia psychrophila</name>
    <dbReference type="NCBI Taxonomy" id="1759441"/>
    <lineage>
        <taxon>Eukaryota</taxon>
        <taxon>Fungi</taxon>
        <taxon>Dikarya</taxon>
        <taxon>Basidiomycota</taxon>
        <taxon>Agaricomycotina</taxon>
        <taxon>Agaricomycetes</taxon>
        <taxon>Agaricomycetidae</taxon>
        <taxon>Atheliales</taxon>
        <taxon>Atheliaceae</taxon>
        <taxon>Athelia</taxon>
    </lineage>
</organism>
<gene>
    <name evidence="3" type="ORF">FIBSPDRAFT_958137</name>
</gene>
<feature type="domain" description="DUF6532" evidence="2">
    <location>
        <begin position="612"/>
        <end position="748"/>
    </location>
</feature>
<feature type="compositionally biased region" description="Basic and acidic residues" evidence="1">
    <location>
        <begin position="821"/>
        <end position="831"/>
    </location>
</feature>
<evidence type="ECO:0000259" key="2">
    <source>
        <dbReference type="Pfam" id="PF20149"/>
    </source>
</evidence>
<proteinExistence type="predicted"/>
<evidence type="ECO:0000313" key="4">
    <source>
        <dbReference type="Proteomes" id="UP000076532"/>
    </source>
</evidence>
<dbReference type="AlphaFoldDB" id="A0A166EYW7"/>
<evidence type="ECO:0000256" key="1">
    <source>
        <dbReference type="SAM" id="MobiDB-lite"/>
    </source>
</evidence>
<accession>A0A166EYW7</accession>
<feature type="compositionally biased region" description="Polar residues" evidence="1">
    <location>
        <begin position="307"/>
        <end position="318"/>
    </location>
</feature>
<feature type="compositionally biased region" description="Basic and acidic residues" evidence="1">
    <location>
        <begin position="499"/>
        <end position="513"/>
    </location>
</feature>
<feature type="compositionally biased region" description="Basic and acidic residues" evidence="1">
    <location>
        <begin position="386"/>
        <end position="404"/>
    </location>
</feature>
<evidence type="ECO:0000313" key="3">
    <source>
        <dbReference type="EMBL" id="KZP16262.1"/>
    </source>
</evidence>
<feature type="compositionally biased region" description="Basic and acidic residues" evidence="1">
    <location>
        <begin position="334"/>
        <end position="349"/>
    </location>
</feature>
<dbReference type="EMBL" id="KV417595">
    <property type="protein sequence ID" value="KZP16262.1"/>
    <property type="molecule type" value="Genomic_DNA"/>
</dbReference>
<feature type="compositionally biased region" description="Polar residues" evidence="1">
    <location>
        <begin position="445"/>
        <end position="481"/>
    </location>
</feature>
<name>A0A166EYW7_9AGAM</name>
<protein>
    <recommendedName>
        <fullName evidence="2">DUF6532 domain-containing protein</fullName>
    </recommendedName>
</protein>
<feature type="compositionally biased region" description="Low complexity" evidence="1">
    <location>
        <begin position="171"/>
        <end position="189"/>
    </location>
</feature>
<dbReference type="InterPro" id="IPR045341">
    <property type="entry name" value="DUF6532"/>
</dbReference>
<sequence length="902" mass="97630">MPMETRADNSTKHPGHVVAPVAEAALAKQQQKEQQAAVRAAAKAAQAERLKDVTASASAEDAAYATPAPSKSSKCKAPLTRTESVDLESLFRQEADEMDRPMQPPPLPAARQSKQKATTTGASMGVTPVQTGIITSRHTAKSALPQLNLTLAADAGDVDVASARQNTLPTKVVAPPKSKSSSAKPQVAQNTSKDRTFAQVTMSAARAADNTSIPAVGLSGQTPGFRVRPDRKPVAKSGGSRSLDDVEEFQADPHSRPSAPAAPSKSDGAAKRGGAKPANPNSRQQKAAPAPEDSVTEDDSTEEQSRGLDNNNSLTADDSQTEESDQPPPKKKSKVEQKDVEGKAKEGSKVGRARQGGRAKIEESSDVEIVEAKIDPPAKKVVGVKKRSDPVDRSSDQKPLKDKAVSGTGPAGGSNAYLKPNFSGTRNVEEWSASIRNGTIKPSRDTTPSLVNSRTDVSRATSATRPPSSVVSRASALSNNGRVKISGTDEDSLENGAISDRDETQGAEYEAKKQSPIKGGRRLTSTHKVKVEPGIPAPVPVVAKVSRASNQKLPDRFQEGTVWKSLIIPSMIMWAATQPQIFRVPPGQMAKILQVVCRFHYDDESITFDSKDTAVARVSQRLMDQFRGPMGSAGVAIVLAYLASRPELRESDEDRVEHCKLMLDDYRFIYEDTNARAQSRWRRPFQSGLIIQCFSSYLSAIKNVPWLLGMYPNSEDTSTPRPQPRPALALATAAVERALQYVAEGRITLATMEEENPKEGKYLITADVNPITKKRAAPSVAFSDELWGSDVRDYLVTIEGLRQSSMDKIIAEARKFARLTRTHEENDEPVRRTAKSSRARIPLNYDADSDDEDDDPQQAVDTHSDSAANEEEMQIHHSDNDDGLELDDVEMDYEDGHAPESD</sequence>
<feature type="region of interest" description="Disordered" evidence="1">
    <location>
        <begin position="821"/>
        <end position="902"/>
    </location>
</feature>
<dbReference type="Proteomes" id="UP000076532">
    <property type="component" value="Unassembled WGS sequence"/>
</dbReference>
<feature type="compositionally biased region" description="Acidic residues" evidence="1">
    <location>
        <begin position="847"/>
        <end position="856"/>
    </location>
</feature>
<feature type="compositionally biased region" description="Polar residues" evidence="1">
    <location>
        <begin position="115"/>
        <end position="124"/>
    </location>
</feature>
<feature type="compositionally biased region" description="Acidic residues" evidence="1">
    <location>
        <begin position="881"/>
        <end position="893"/>
    </location>
</feature>
<keyword evidence="4" id="KW-1185">Reference proteome</keyword>
<feature type="region of interest" description="Disordered" evidence="1">
    <location>
        <begin position="167"/>
        <end position="422"/>
    </location>
</feature>
<dbReference type="OrthoDB" id="3181351at2759"/>
<feature type="region of interest" description="Disordered" evidence="1">
    <location>
        <begin position="50"/>
        <end position="124"/>
    </location>
</feature>
<reference evidence="3 4" key="1">
    <citation type="journal article" date="2016" name="Mol. Biol. Evol.">
        <title>Comparative Genomics of Early-Diverging Mushroom-Forming Fungi Provides Insights into the Origins of Lignocellulose Decay Capabilities.</title>
        <authorList>
            <person name="Nagy L.G."/>
            <person name="Riley R."/>
            <person name="Tritt A."/>
            <person name="Adam C."/>
            <person name="Daum C."/>
            <person name="Floudas D."/>
            <person name="Sun H."/>
            <person name="Yadav J.S."/>
            <person name="Pangilinan J."/>
            <person name="Larsson K.H."/>
            <person name="Matsuura K."/>
            <person name="Barry K."/>
            <person name="Labutti K."/>
            <person name="Kuo R."/>
            <person name="Ohm R.A."/>
            <person name="Bhattacharya S.S."/>
            <person name="Shirouzu T."/>
            <person name="Yoshinaga Y."/>
            <person name="Martin F.M."/>
            <person name="Grigoriev I.V."/>
            <person name="Hibbett D.S."/>
        </authorList>
    </citation>
    <scope>NUCLEOTIDE SEQUENCE [LARGE SCALE GENOMIC DNA]</scope>
    <source>
        <strain evidence="3 4">CBS 109695</strain>
    </source>
</reference>
<feature type="compositionally biased region" description="Low complexity" evidence="1">
    <location>
        <begin position="54"/>
        <end position="70"/>
    </location>
</feature>
<feature type="compositionally biased region" description="Low complexity" evidence="1">
    <location>
        <begin position="256"/>
        <end position="267"/>
    </location>
</feature>
<dbReference type="Pfam" id="PF20149">
    <property type="entry name" value="DUF6532"/>
    <property type="match status" value="1"/>
</dbReference>